<geneLocation type="plasmid" evidence="1 2">
    <name>pl2WSM5005</name>
</geneLocation>
<dbReference type="OrthoDB" id="9112480at2"/>
<dbReference type="KEGG" id="pspw:BJG93_33030"/>
<dbReference type="EMBL" id="CP017565">
    <property type="protein sequence ID" value="APA90632.1"/>
    <property type="molecule type" value="Genomic_DNA"/>
</dbReference>
<protein>
    <submittedName>
        <fullName evidence="1">Uncharacterized protein</fullName>
    </submittedName>
</protein>
<gene>
    <name evidence="1" type="ORF">BJG93_33030</name>
</gene>
<dbReference type="RefSeq" id="WP_027196660.1">
    <property type="nucleotide sequence ID" value="NZ_CP017565.2"/>
</dbReference>
<evidence type="ECO:0000313" key="2">
    <source>
        <dbReference type="Proteomes" id="UP000179860"/>
    </source>
</evidence>
<reference evidence="1" key="1">
    <citation type="submission" date="2016-09" db="EMBL/GenBank/DDBJ databases">
        <title>The Complete Genome of Burkholderia sprentiae wsm5005.</title>
        <authorList>
            <person name="De Meyer S."/>
            <person name="Wang P."/>
            <person name="Terpolilli J."/>
        </authorList>
    </citation>
    <scope>NUCLEOTIDE SEQUENCE [LARGE SCALE GENOMIC DNA]</scope>
    <source>
        <strain evidence="1">WSM5005</strain>
        <plasmid evidence="1">pl2WSM5005</plasmid>
    </source>
</reference>
<name>A0A1I9YWN0_9BURK</name>
<organism evidence="1 2">
    <name type="scientific">Paraburkholderia sprentiae WSM5005</name>
    <dbReference type="NCBI Taxonomy" id="754502"/>
    <lineage>
        <taxon>Bacteria</taxon>
        <taxon>Pseudomonadati</taxon>
        <taxon>Pseudomonadota</taxon>
        <taxon>Betaproteobacteria</taxon>
        <taxon>Burkholderiales</taxon>
        <taxon>Burkholderiaceae</taxon>
        <taxon>Paraburkholderia</taxon>
    </lineage>
</organism>
<proteinExistence type="predicted"/>
<accession>A0A1I9YWN0</accession>
<sequence length="107" mass="12477">MLQISEVIQDILNLTRYAASPFVLTGRRDSVRQWLIVLQERLGAIRLRVDNALASFEEQRDGDGNDWTDDERLLSNEWVQLNFPNEPETIRAALRKAWVDGQRLRAR</sequence>
<keyword evidence="1" id="KW-0614">Plasmid</keyword>
<dbReference type="AlphaFoldDB" id="A0A1I9YWN0"/>
<reference evidence="1" key="2">
    <citation type="submission" date="2021-06" db="EMBL/GenBank/DDBJ databases">
        <authorList>
            <person name="Rogers T.H."/>
            <person name="Ramsay J.P."/>
            <person name="Wang P."/>
            <person name="Terpolilli J."/>
        </authorList>
    </citation>
    <scope>NUCLEOTIDE SEQUENCE [LARGE SCALE GENOMIC DNA]</scope>
    <source>
        <strain evidence="1">WSM5005</strain>
        <plasmid evidence="1">pl2WSM5005</plasmid>
    </source>
</reference>
<keyword evidence="2" id="KW-1185">Reference proteome</keyword>
<dbReference type="Proteomes" id="UP000179860">
    <property type="component" value="Plasmid pl2WSM5005"/>
</dbReference>
<evidence type="ECO:0000313" key="1">
    <source>
        <dbReference type="EMBL" id="APA90632.1"/>
    </source>
</evidence>